<keyword evidence="3" id="KW-1185">Reference proteome</keyword>
<gene>
    <name evidence="2" type="ORF">M622_13445</name>
</gene>
<sequence>MTTTDKNAKALPPGQVEYPSFERFGLGLFAKRFPHSPTQKAFKIGGDVRSEIIVTSELNALERVEQVSDFHCVTTWSYRGLRWGGVRFRDFYLQVVLRTVQPLDGADFVVFRGQDGYAVSMQLRDLLADDVLLADELDGKPLDIAHGAPLRLVAPAHYGYKNAKHVAAIEFWRNRRKYRFPFPYPDLMDHPRGRVAFEERARYLPNWFIRVLYKLLAPGARRMMRTALERREAAASLKAGGT</sequence>
<evidence type="ECO:0000313" key="2">
    <source>
        <dbReference type="EMBL" id="EPZ16227.1"/>
    </source>
</evidence>
<dbReference type="AlphaFoldDB" id="S9ZRT2"/>
<accession>S9ZRT2</accession>
<dbReference type="eggNOG" id="COG2041">
    <property type="taxonomic scope" value="Bacteria"/>
</dbReference>
<feature type="domain" description="Oxidoreductase molybdopterin-binding" evidence="1">
    <location>
        <begin position="39"/>
        <end position="175"/>
    </location>
</feature>
<dbReference type="PANTHER" id="PTHR43032:SF4">
    <property type="entry name" value="OXIDOREDUCTASE MOLYBDOPTERIN-BINDING DOMAIN-CONTAINING PROTEIN"/>
    <property type="match status" value="1"/>
</dbReference>
<evidence type="ECO:0000259" key="1">
    <source>
        <dbReference type="Pfam" id="PF00174"/>
    </source>
</evidence>
<dbReference type="STRING" id="1348657.M622_13445"/>
<protein>
    <recommendedName>
        <fullName evidence="1">Oxidoreductase molybdopterin-binding domain-containing protein</fullName>
    </recommendedName>
</protein>
<comment type="caution">
    <text evidence="2">The sequence shown here is derived from an EMBL/GenBank/DDBJ whole genome shotgun (WGS) entry which is preliminary data.</text>
</comment>
<dbReference type="InterPro" id="IPR036374">
    <property type="entry name" value="OxRdtase_Mopterin-bd_sf"/>
</dbReference>
<proteinExistence type="predicted"/>
<dbReference type="Gene3D" id="3.90.420.10">
    <property type="entry name" value="Oxidoreductase, molybdopterin-binding domain"/>
    <property type="match status" value="1"/>
</dbReference>
<reference evidence="2 3" key="1">
    <citation type="submission" date="2013-06" db="EMBL/GenBank/DDBJ databases">
        <title>Draft genome sequence of Thauera terpenica.</title>
        <authorList>
            <person name="Liu B."/>
            <person name="Frostegard A.H."/>
            <person name="Shapleigh J.P."/>
        </authorList>
    </citation>
    <scope>NUCLEOTIDE SEQUENCE [LARGE SCALE GENOMIC DNA]</scope>
    <source>
        <strain evidence="2 3">58Eu</strain>
    </source>
</reference>
<dbReference type="PATRIC" id="fig|1348657.5.peg.1228"/>
<name>S9ZRT2_9RHOO</name>
<evidence type="ECO:0000313" key="3">
    <source>
        <dbReference type="Proteomes" id="UP000015455"/>
    </source>
</evidence>
<dbReference type="EMBL" id="ATJV01000047">
    <property type="protein sequence ID" value="EPZ16227.1"/>
    <property type="molecule type" value="Genomic_DNA"/>
</dbReference>
<dbReference type="Pfam" id="PF00174">
    <property type="entry name" value="Oxidored_molyb"/>
    <property type="match status" value="1"/>
</dbReference>
<dbReference type="OrthoDB" id="9795587at2"/>
<dbReference type="RefSeq" id="WP_021248659.1">
    <property type="nucleotide sequence ID" value="NZ_ATJV01000047.1"/>
</dbReference>
<dbReference type="Proteomes" id="UP000015455">
    <property type="component" value="Unassembled WGS sequence"/>
</dbReference>
<dbReference type="PANTHER" id="PTHR43032">
    <property type="entry name" value="PROTEIN-METHIONINE-SULFOXIDE REDUCTASE"/>
    <property type="match status" value="1"/>
</dbReference>
<dbReference type="SUPFAM" id="SSF56524">
    <property type="entry name" value="Oxidoreductase molybdopterin-binding domain"/>
    <property type="match status" value="1"/>
</dbReference>
<organism evidence="2 3">
    <name type="scientific">Thauera terpenica 58Eu</name>
    <dbReference type="NCBI Taxonomy" id="1348657"/>
    <lineage>
        <taxon>Bacteria</taxon>
        <taxon>Pseudomonadati</taxon>
        <taxon>Pseudomonadota</taxon>
        <taxon>Betaproteobacteria</taxon>
        <taxon>Rhodocyclales</taxon>
        <taxon>Zoogloeaceae</taxon>
        <taxon>Thauera</taxon>
    </lineage>
</organism>
<dbReference type="InterPro" id="IPR000572">
    <property type="entry name" value="OxRdtase_Mopterin-bd_dom"/>
</dbReference>